<gene>
    <name evidence="1" type="ORF">V6N12_024371</name>
</gene>
<protein>
    <submittedName>
        <fullName evidence="1">Uncharacterized protein</fullName>
    </submittedName>
</protein>
<dbReference type="EMBL" id="JBBPBM010000004">
    <property type="protein sequence ID" value="KAK8589985.1"/>
    <property type="molecule type" value="Genomic_DNA"/>
</dbReference>
<evidence type="ECO:0000313" key="2">
    <source>
        <dbReference type="Proteomes" id="UP001472677"/>
    </source>
</evidence>
<accession>A0ABR2G0G6</accession>
<name>A0ABR2G0G6_9ROSI</name>
<evidence type="ECO:0000313" key="1">
    <source>
        <dbReference type="EMBL" id="KAK8589985.1"/>
    </source>
</evidence>
<sequence>MKGKRQRRRPRKNIVIKGLVNDPLSNFEAELVREVHTTLKAGKWVGVSTIGKEEDIISDIRKFLMGTVLMCVDLG</sequence>
<reference evidence="1 2" key="1">
    <citation type="journal article" date="2024" name="G3 (Bethesda)">
        <title>Genome assembly of Hibiscus sabdariffa L. provides insights into metabolisms of medicinal natural products.</title>
        <authorList>
            <person name="Kim T."/>
        </authorList>
    </citation>
    <scope>NUCLEOTIDE SEQUENCE [LARGE SCALE GENOMIC DNA]</scope>
    <source>
        <strain evidence="1">TK-2024</strain>
        <tissue evidence="1">Old leaves</tissue>
    </source>
</reference>
<dbReference type="Proteomes" id="UP001472677">
    <property type="component" value="Unassembled WGS sequence"/>
</dbReference>
<organism evidence="1 2">
    <name type="scientific">Hibiscus sabdariffa</name>
    <name type="common">roselle</name>
    <dbReference type="NCBI Taxonomy" id="183260"/>
    <lineage>
        <taxon>Eukaryota</taxon>
        <taxon>Viridiplantae</taxon>
        <taxon>Streptophyta</taxon>
        <taxon>Embryophyta</taxon>
        <taxon>Tracheophyta</taxon>
        <taxon>Spermatophyta</taxon>
        <taxon>Magnoliopsida</taxon>
        <taxon>eudicotyledons</taxon>
        <taxon>Gunneridae</taxon>
        <taxon>Pentapetalae</taxon>
        <taxon>rosids</taxon>
        <taxon>malvids</taxon>
        <taxon>Malvales</taxon>
        <taxon>Malvaceae</taxon>
        <taxon>Malvoideae</taxon>
        <taxon>Hibiscus</taxon>
    </lineage>
</organism>
<comment type="caution">
    <text evidence="1">The sequence shown here is derived from an EMBL/GenBank/DDBJ whole genome shotgun (WGS) entry which is preliminary data.</text>
</comment>
<proteinExistence type="predicted"/>
<keyword evidence="2" id="KW-1185">Reference proteome</keyword>